<dbReference type="EMBL" id="JABTEG010000009">
    <property type="protein sequence ID" value="KAG4304298.1"/>
    <property type="molecule type" value="Genomic_DNA"/>
</dbReference>
<dbReference type="Proteomes" id="UP000768646">
    <property type="component" value="Unassembled WGS sequence"/>
</dbReference>
<organism evidence="1 2">
    <name type="scientific">Pneumocystis oryctolagi</name>
    <dbReference type="NCBI Taxonomy" id="42067"/>
    <lineage>
        <taxon>Eukaryota</taxon>
        <taxon>Fungi</taxon>
        <taxon>Dikarya</taxon>
        <taxon>Ascomycota</taxon>
        <taxon>Taphrinomycotina</taxon>
        <taxon>Pneumocystomycetes</taxon>
        <taxon>Pneumocystaceae</taxon>
        <taxon>Pneumocystis</taxon>
    </lineage>
</organism>
<evidence type="ECO:0000313" key="2">
    <source>
        <dbReference type="Proteomes" id="UP000768646"/>
    </source>
</evidence>
<reference evidence="1 2" key="1">
    <citation type="journal article" date="2021" name="Commun. Biol.">
        <title>Genomic insights into the host specific adaptation of the Pneumocystis genus.</title>
        <authorList>
            <person name="Cisse O.H."/>
            <person name="Ma L."/>
            <person name="Dekker J.P."/>
            <person name="Khil P.P."/>
            <person name="Youn J.-H."/>
            <person name="Brenchley J.M."/>
            <person name="Blair R."/>
            <person name="Pahar B."/>
            <person name="Chabe M."/>
            <person name="Van Rompay K.K.A."/>
            <person name="Keesler R."/>
            <person name="Sukura A."/>
            <person name="Hirsch V."/>
            <person name="Kutty G."/>
            <person name="Liu Y."/>
            <person name="Peng L."/>
            <person name="Chen J."/>
            <person name="Song J."/>
            <person name="Weissenbacher-Lang C."/>
            <person name="Xu J."/>
            <person name="Upham N.S."/>
            <person name="Stajich J.E."/>
            <person name="Cuomo C.A."/>
            <person name="Cushion M.T."/>
            <person name="Kovacs J.A."/>
        </authorList>
    </citation>
    <scope>NUCLEOTIDE SEQUENCE [LARGE SCALE GENOMIC DNA]</scope>
    <source>
        <strain evidence="1 2">RABM</strain>
    </source>
</reference>
<name>A0ACB7CBJ4_9ASCO</name>
<evidence type="ECO:0000313" key="1">
    <source>
        <dbReference type="EMBL" id="KAG4304298.1"/>
    </source>
</evidence>
<accession>A0ACB7CBJ4</accession>
<sequence length="554" mass="64816">MIHRAKRGFLGVIFIDFVKFMNHNNNNCAITYSETQNMLQCPICNKLLANLHRLNQHLDKIHFETTEKQKETVKSWLKKRVDEAKHIASIAVAQNIVNKCESFELNENRMDCDEAKKEMEAMVKSHWQTEVENAVCSVVSCRKHLVVKADRINCRKCGKLFCSLHTLYQIKLSKEARHDPIYGIWSRVCKDCYETRKGYTDTNGPIIDLFSEFKQHRTQAVHKTNLYANRLEKRLLKLINLISNSINEPIANSFFKTIVSFKSQRKILEQTVVSWENDLSVTHCPLCKYPFNYTNRKHHCRLCGRVVCDDLKTKCSSDVQFNIRTKSSLNRLFNDEIANKDSKSSIPHLSISIRICKDCEHVIFFKKKFRSCLLKPYEVVTLYKELSTLRCKIEQLLPDFKNRLDELKKNKEDVDQKSVDVVAQCRKNILELFFQYDKVSKTIFQIPTTLMTVQKLQTSIHLEANRFLQKNLCSLQFLPDFLKKQNSNTNLQGVSVSSNDGRIEELEILEEQRQHVQNWIKEASQRRKYDEVASLLDNFRMLSLEIEKMRIGKG</sequence>
<gene>
    <name evidence="1" type="ORF">PORY_002273</name>
</gene>
<keyword evidence="2" id="KW-1185">Reference proteome</keyword>
<comment type="caution">
    <text evidence="1">The sequence shown here is derived from an EMBL/GenBank/DDBJ whole genome shotgun (WGS) entry which is preliminary data.</text>
</comment>
<protein>
    <submittedName>
        <fullName evidence="1">Uncharacterized protein</fullName>
    </submittedName>
</protein>
<proteinExistence type="predicted"/>